<keyword evidence="5" id="KW-1185">Reference proteome</keyword>
<gene>
    <name evidence="4" type="ORF">OC846_006240</name>
</gene>
<dbReference type="PANTHER" id="PTHR10067">
    <property type="entry name" value="PHOSPHATIDYLSERINE DECARBOXYLASE"/>
    <property type="match status" value="1"/>
</dbReference>
<accession>A0AAN6GJ16</accession>
<feature type="region of interest" description="Disordered" evidence="3">
    <location>
        <begin position="1"/>
        <end position="22"/>
    </location>
</feature>
<dbReference type="InterPro" id="IPR003817">
    <property type="entry name" value="PS_Dcarbxylase"/>
</dbReference>
<reference evidence="4" key="1">
    <citation type="journal article" date="2023" name="PhytoFront">
        <title>Draft Genome Resources of Seven Strains of Tilletia horrida, Causal Agent of Kernel Smut of Rice.</title>
        <authorList>
            <person name="Khanal S."/>
            <person name="Antony Babu S."/>
            <person name="Zhou X.G."/>
        </authorList>
    </citation>
    <scope>NUCLEOTIDE SEQUENCE</scope>
    <source>
        <strain evidence="4">TX6</strain>
    </source>
</reference>
<evidence type="ECO:0000256" key="2">
    <source>
        <dbReference type="ARBA" id="ARBA00023239"/>
    </source>
</evidence>
<proteinExistence type="predicted"/>
<evidence type="ECO:0000313" key="5">
    <source>
        <dbReference type="Proteomes" id="UP001176517"/>
    </source>
</evidence>
<evidence type="ECO:0008006" key="6">
    <source>
        <dbReference type="Google" id="ProtNLM"/>
    </source>
</evidence>
<dbReference type="GO" id="GO:0004609">
    <property type="term" value="F:phosphatidylserine decarboxylase activity"/>
    <property type="evidence" value="ECO:0007669"/>
    <property type="project" value="InterPro"/>
</dbReference>
<sequence length="415" mass="46054">MTMSQVESSNSAVQPAHQPQPEEQHILESALEHLVHQTAHPQDETLSSQIGADHPLHPAPAALKTKHSWFKRFYPKELYEGAEDRMDALFAEHHLGNYVMIRNTSPPQKIFEEMPIYVRLGMHLLFFRKKKASLLAYNSIEDMLEKLSIKQGKAYDDTSNPQAVKEHIEAFIKTYEISTAELQQPDITKYKCMNEFFYRALKPGARPIAEPGNNKVISSAADCRLTVWSDVDAATKFWIKDHLFTLGHVLDDQSLADSTFPPGSSFAIFRLAPADYHRWHNTVGPAVAGPIKNIKGEYYTVNPQAVNADFAVFTANRRDVGLLHWTPEAGGATHAVAVVAVGAMLVGSIQWTDFTQGSSVQRGDEQGYFKYGGSTCIVVFPPSANVEWDADLLANSQAGVETMVRVGERIGVSTA</sequence>
<feature type="region of interest" description="Disordered" evidence="3">
    <location>
        <begin position="38"/>
        <end position="58"/>
    </location>
</feature>
<name>A0AAN6GJ16_9BASI</name>
<dbReference type="AlphaFoldDB" id="A0AAN6GJ16"/>
<evidence type="ECO:0000256" key="1">
    <source>
        <dbReference type="ARBA" id="ARBA00022793"/>
    </source>
</evidence>
<dbReference type="Proteomes" id="UP001176517">
    <property type="component" value="Unassembled WGS sequence"/>
</dbReference>
<dbReference type="Pfam" id="PF02666">
    <property type="entry name" value="PS_Dcarbxylase"/>
    <property type="match status" value="1"/>
</dbReference>
<dbReference type="GO" id="GO:0008654">
    <property type="term" value="P:phospholipid biosynthetic process"/>
    <property type="evidence" value="ECO:0007669"/>
    <property type="project" value="InterPro"/>
</dbReference>
<evidence type="ECO:0000256" key="3">
    <source>
        <dbReference type="SAM" id="MobiDB-lite"/>
    </source>
</evidence>
<keyword evidence="2" id="KW-0456">Lyase</keyword>
<feature type="compositionally biased region" description="Polar residues" evidence="3">
    <location>
        <begin position="1"/>
        <end position="13"/>
    </location>
</feature>
<comment type="caution">
    <text evidence="4">The sequence shown here is derived from an EMBL/GenBank/DDBJ whole genome shotgun (WGS) entry which is preliminary data.</text>
</comment>
<keyword evidence="1" id="KW-0210">Decarboxylase</keyword>
<organism evidence="4 5">
    <name type="scientific">Tilletia horrida</name>
    <dbReference type="NCBI Taxonomy" id="155126"/>
    <lineage>
        <taxon>Eukaryota</taxon>
        <taxon>Fungi</taxon>
        <taxon>Dikarya</taxon>
        <taxon>Basidiomycota</taxon>
        <taxon>Ustilaginomycotina</taxon>
        <taxon>Exobasidiomycetes</taxon>
        <taxon>Tilletiales</taxon>
        <taxon>Tilletiaceae</taxon>
        <taxon>Tilletia</taxon>
    </lineage>
</organism>
<dbReference type="PANTHER" id="PTHR10067:SF17">
    <property type="entry name" value="PHOSPHATIDYLSERINE DECARBOXYLASE PROENZYME 2"/>
    <property type="match status" value="1"/>
</dbReference>
<evidence type="ECO:0000313" key="4">
    <source>
        <dbReference type="EMBL" id="KAK0543923.1"/>
    </source>
</evidence>
<dbReference type="EMBL" id="JAPDMZ010000315">
    <property type="protein sequence ID" value="KAK0543923.1"/>
    <property type="molecule type" value="Genomic_DNA"/>
</dbReference>
<protein>
    <recommendedName>
        <fullName evidence="6">Phosphatidylserine decarboxylase</fullName>
    </recommendedName>
</protein>